<keyword evidence="19" id="KW-1015">Disulfide bond</keyword>
<keyword evidence="4" id="KW-0732">Signal</keyword>
<dbReference type="Pfam" id="PF01094">
    <property type="entry name" value="ANF_receptor"/>
    <property type="match status" value="1"/>
</dbReference>
<reference evidence="25" key="2">
    <citation type="submission" date="2023-03" db="EMBL/GenBank/DDBJ databases">
        <authorList>
            <consortium name="Wellcome Sanger Institute Data Sharing"/>
        </authorList>
    </citation>
    <scope>NUCLEOTIDE SEQUENCE [LARGE SCALE GENOMIC DNA]</scope>
</reference>
<evidence type="ECO:0000256" key="12">
    <source>
        <dbReference type="ARBA" id="ARBA00023273"/>
    </source>
</evidence>
<feature type="region of interest" description="Disordered" evidence="21">
    <location>
        <begin position="927"/>
        <end position="955"/>
    </location>
</feature>
<keyword evidence="10" id="KW-0325">Glycoprotein</keyword>
<feature type="binding site" evidence="17">
    <location>
        <position position="651"/>
    </location>
    <ligand>
        <name>L-glutamate</name>
        <dbReference type="ChEBI" id="CHEBI:29985"/>
    </ligand>
</feature>
<reference evidence="24" key="3">
    <citation type="submission" date="2025-08" db="UniProtKB">
        <authorList>
            <consortium name="Ensembl"/>
        </authorList>
    </citation>
    <scope>IDENTIFICATION</scope>
</reference>
<feature type="site" description="Crucial to convey clamshell closure to channel opening" evidence="18">
    <location>
        <position position="629"/>
    </location>
</feature>
<evidence type="ECO:0000256" key="13">
    <source>
        <dbReference type="ARBA" id="ARBA00023286"/>
    </source>
</evidence>
<keyword evidence="5 20" id="KW-1133">Transmembrane helix</keyword>
<comment type="function">
    <text evidence="20">Receptor for glutamate that functions as a ligand-gated ion channel in the central nervous system and plays an important role in excitatory synaptic transmission. L-glutamate acts as an excitatory neurotransmitter at many synapses in the central nervous system.</text>
</comment>
<keyword evidence="14 20" id="KW-0407">Ion channel</keyword>
<dbReference type="SUPFAM" id="SSF53822">
    <property type="entry name" value="Periplasmic binding protein-like I"/>
    <property type="match status" value="1"/>
</dbReference>
<dbReference type="PRINTS" id="PR00177">
    <property type="entry name" value="NMDARECEPTOR"/>
</dbReference>
<dbReference type="Ensembl" id="ENSACLT00000064962.1">
    <property type="protein sequence ID" value="ENSACLP00000056390.1"/>
    <property type="gene ID" value="ENSACLG00000026152.2"/>
</dbReference>
<feature type="region of interest" description="Disordered" evidence="21">
    <location>
        <begin position="877"/>
        <end position="910"/>
    </location>
</feature>
<feature type="binding site" evidence="17">
    <location>
        <position position="478"/>
    </location>
    <ligand>
        <name>L-glutamate</name>
        <dbReference type="ChEBI" id="CHEBI:29985"/>
    </ligand>
</feature>
<evidence type="ECO:0000256" key="20">
    <source>
        <dbReference type="RuleBase" id="RU367118"/>
    </source>
</evidence>
<reference evidence="24" key="4">
    <citation type="submission" date="2025-09" db="UniProtKB">
        <authorList>
            <consortium name="Ensembl"/>
        </authorList>
    </citation>
    <scope>IDENTIFICATION</scope>
</reference>
<feature type="domain" description="Ionotropic glutamate receptor C-terminal" evidence="22">
    <location>
        <begin position="393"/>
        <end position="762"/>
    </location>
</feature>
<keyword evidence="25" id="KW-1185">Reference proteome</keyword>
<dbReference type="SUPFAM" id="SSF53850">
    <property type="entry name" value="Periplasmic binding protein-like II"/>
    <property type="match status" value="1"/>
</dbReference>
<comment type="similarity">
    <text evidence="20">Belongs to the glutamate-gated ion channel (TC 1.A.10.1) family.</text>
</comment>
<organism evidence="24 25">
    <name type="scientific">Astatotilapia calliptera</name>
    <name type="common">Eastern happy</name>
    <name type="synonym">Chromis callipterus</name>
    <dbReference type="NCBI Taxonomy" id="8154"/>
    <lineage>
        <taxon>Eukaryota</taxon>
        <taxon>Metazoa</taxon>
        <taxon>Chordata</taxon>
        <taxon>Craniata</taxon>
        <taxon>Vertebrata</taxon>
        <taxon>Euteleostomi</taxon>
        <taxon>Actinopterygii</taxon>
        <taxon>Neopterygii</taxon>
        <taxon>Teleostei</taxon>
        <taxon>Neoteleostei</taxon>
        <taxon>Acanthomorphata</taxon>
        <taxon>Ovalentaria</taxon>
        <taxon>Cichlomorphae</taxon>
        <taxon>Cichliformes</taxon>
        <taxon>Cichlidae</taxon>
        <taxon>African cichlids</taxon>
        <taxon>Pseudocrenilabrinae</taxon>
        <taxon>Haplochromini</taxon>
        <taxon>Astatotilapia</taxon>
    </lineage>
</organism>
<name>A0AAX7TJ49_ASTCA</name>
<gene>
    <name evidence="24" type="primary">GRIK5</name>
</gene>
<evidence type="ECO:0000256" key="10">
    <source>
        <dbReference type="ARBA" id="ARBA00023180"/>
    </source>
</evidence>
<feature type="domain" description="Ionotropic glutamate receptor L-glutamate and glycine-binding" evidence="23">
    <location>
        <begin position="403"/>
        <end position="467"/>
    </location>
</feature>
<evidence type="ECO:0000313" key="24">
    <source>
        <dbReference type="Ensembl" id="ENSACLP00000056390.1"/>
    </source>
</evidence>
<dbReference type="GO" id="GO:0042734">
    <property type="term" value="C:presynaptic membrane"/>
    <property type="evidence" value="ECO:0007669"/>
    <property type="project" value="UniProtKB-SubCell"/>
</dbReference>
<dbReference type="SMART" id="SM00079">
    <property type="entry name" value="PBPe"/>
    <property type="match status" value="1"/>
</dbReference>
<evidence type="ECO:0000256" key="15">
    <source>
        <dbReference type="ARBA" id="ARBA00034104"/>
    </source>
</evidence>
<dbReference type="GO" id="GO:0045211">
    <property type="term" value="C:postsynaptic membrane"/>
    <property type="evidence" value="ECO:0007669"/>
    <property type="project" value="UniProtKB-SubCell"/>
</dbReference>
<dbReference type="Pfam" id="PF10613">
    <property type="entry name" value="Lig_chan-Glu_bd"/>
    <property type="match status" value="1"/>
</dbReference>
<dbReference type="GeneTree" id="ENSGT00940000158852"/>
<dbReference type="FunFam" id="1.10.287.70:FF:000010">
    <property type="entry name" value="Putative glutamate receptor ionotropic kainate 1"/>
    <property type="match status" value="1"/>
</dbReference>
<evidence type="ECO:0000256" key="11">
    <source>
        <dbReference type="ARBA" id="ARBA00023257"/>
    </source>
</evidence>
<evidence type="ECO:0000256" key="18">
    <source>
        <dbReference type="PIRSR" id="PIRSR601508-2"/>
    </source>
</evidence>
<evidence type="ECO:0000256" key="7">
    <source>
        <dbReference type="ARBA" id="ARBA00023065"/>
    </source>
</evidence>
<evidence type="ECO:0000256" key="8">
    <source>
        <dbReference type="ARBA" id="ARBA00023136"/>
    </source>
</evidence>
<keyword evidence="6 20" id="KW-0770">Synapse</keyword>
<evidence type="ECO:0000256" key="19">
    <source>
        <dbReference type="PIRSR" id="PIRSR601508-3"/>
    </source>
</evidence>
<dbReference type="CDD" id="cd06394">
    <property type="entry name" value="PBP1_iGluR_Kainate_KA1_2"/>
    <property type="match status" value="1"/>
</dbReference>
<keyword evidence="9 20" id="KW-0675">Receptor</keyword>
<feature type="binding site" evidence="17">
    <location>
        <position position="483"/>
    </location>
    <ligand>
        <name>L-glutamate</name>
        <dbReference type="ChEBI" id="CHEBI:29985"/>
    </ligand>
</feature>
<dbReference type="FunFam" id="3.40.190.10:FF:000072">
    <property type="entry name" value="glutamate receptor ionotropic, kainate 4"/>
    <property type="match status" value="1"/>
</dbReference>
<dbReference type="Gene3D" id="3.40.190.10">
    <property type="entry name" value="Periplasmic binding protein-like II"/>
    <property type="match status" value="2"/>
</dbReference>
<dbReference type="InterPro" id="IPR019594">
    <property type="entry name" value="Glu/Gly-bd"/>
</dbReference>
<feature type="disulfide bond" evidence="19">
    <location>
        <begin position="711"/>
        <end position="765"/>
    </location>
</feature>
<evidence type="ECO:0000259" key="22">
    <source>
        <dbReference type="SMART" id="SM00079"/>
    </source>
</evidence>
<evidence type="ECO:0000256" key="6">
    <source>
        <dbReference type="ARBA" id="ARBA00023018"/>
    </source>
</evidence>
<evidence type="ECO:0000256" key="3">
    <source>
        <dbReference type="ARBA" id="ARBA00022692"/>
    </source>
</evidence>
<protein>
    <recommendedName>
        <fullName evidence="20">Glutamate receptor</fullName>
    </recommendedName>
</protein>
<evidence type="ECO:0000259" key="23">
    <source>
        <dbReference type="SMART" id="SM00918"/>
    </source>
</evidence>
<feature type="transmembrane region" description="Helical" evidence="20">
    <location>
        <begin position="781"/>
        <end position="805"/>
    </location>
</feature>
<feature type="compositionally biased region" description="Low complexity" evidence="21">
    <location>
        <begin position="927"/>
        <end position="941"/>
    </location>
</feature>
<evidence type="ECO:0000256" key="14">
    <source>
        <dbReference type="ARBA" id="ARBA00023303"/>
    </source>
</evidence>
<evidence type="ECO:0000256" key="1">
    <source>
        <dbReference type="ARBA" id="ARBA00022448"/>
    </source>
</evidence>
<dbReference type="InterPro" id="IPR015683">
    <property type="entry name" value="Ionotropic_Glu_rcpt"/>
</dbReference>
<proteinExistence type="inferred from homology"/>
<dbReference type="InterPro" id="IPR028082">
    <property type="entry name" value="Peripla_BP_I"/>
</dbReference>
<dbReference type="FunFam" id="3.40.50.2300:FF:000059">
    <property type="entry name" value="Glutamate receptor, ionotropic, kainate 4"/>
    <property type="match status" value="1"/>
</dbReference>
<keyword evidence="11 20" id="KW-0628">Postsynaptic cell membrane</keyword>
<dbReference type="AlphaFoldDB" id="A0AAX7TJ49"/>
<feature type="binding site" evidence="17">
    <location>
        <position position="699"/>
    </location>
    <ligand>
        <name>L-glutamate</name>
        <dbReference type="ChEBI" id="CHEBI:29985"/>
    </ligand>
</feature>
<dbReference type="GO" id="GO:0015276">
    <property type="term" value="F:ligand-gated monoatomic ion channel activity"/>
    <property type="evidence" value="ECO:0007669"/>
    <property type="project" value="InterPro"/>
</dbReference>
<dbReference type="Proteomes" id="UP000265100">
    <property type="component" value="Chromosome 11"/>
</dbReference>
<keyword evidence="1 20" id="KW-0813">Transport</keyword>
<reference evidence="24 25" key="1">
    <citation type="submission" date="2018-05" db="EMBL/GenBank/DDBJ databases">
        <authorList>
            <person name="Datahose"/>
        </authorList>
    </citation>
    <scope>NUCLEOTIDE SEQUENCE</scope>
</reference>
<keyword evidence="7 20" id="KW-0406">Ion transport</keyword>
<sequence length="969" mass="108224">LPALPAILDDQSVCGRGERLALALARENINSVMEGPARARVEVDIYELQKDSQYDTTDTMCQILPKGVVSVIGPASSPASGSTVSHICGEKEIPHVKIGPEETPRLPYLRFASVTLYPSNEDLSLAIGAILRSFSYPSASLVCAKAECLLRLEELVRRFLISRETLSVRMLDDNLDPTPLLKEIRDDKVATIIIDANASVSYLILKKASELGMTSAFYKYILTTMDFPLLRLDDIVDEQSNIVGFSMFNTTHPFYLEFIRSLNLSWREGCDLTYPGPALSSALMFDAVHVVVGAVRELNRSQEIGVKPLSCTSPQIWQHGTSLMNYLRMVEYDGLTGRVEFNSKGQRTNYTLRILEKHRGGHKEIGIWYSNNTLAMNSTSLDINVSETLANKTLIVTTILENPYVMRKDNYQDFQGNDQYEGFCVDMLRELADILKFSFKIKLVDDGLYGAPEPNGSWTGMVGELINRKADLAVAGFTITSEREKVIDFSKPFMTLGISILYRVQLGRKPGYFSFLDPFSPAVWLFMLLAYLAVSCVLFLAARLSPYEWYNPHPCLRERRDMLENQYTLGNSLWFPVGGFMQQGSEIMPRALSTRCVSGVWWAFTLIIISSYTANLAAFLTVQRMEVPIESPDDLADQTNIEYGTIHGGSTMTFFMNSRYQTYQRMWNYMNSKQPSVFVKSTEEGIARVVNSKYAFLMESTMNEYHRGLNCNLTQIGGLLDTKGYGIGMPLGSPFRDEITLAILQLQENNRLEILKRRWWEGGQCPKEEDHRAKGLGMENIGGIFVVLICGLIIAVFVAIMEFVWSTRRSAETDEVSVCQEMITEFRNAVSCKKSSRMRRRRPLSSSAALRHPTRIALGAPRPLRLVREMRLSNGKLYSGAGTGQPDLGPGPQRILDDPLGANTTPPPPAPTPVMICQECRRIQSLRSGSSIGSASTRIPPSSAPLPRIPPPPPPSSVLVFFHGHFTGS</sequence>
<comment type="subcellular location">
    <subcellularLocation>
        <location evidence="15 20">Postsynaptic cell membrane</location>
        <topology evidence="15 20">Multi-pass membrane protein</topology>
    </subcellularLocation>
    <subcellularLocation>
        <location evidence="16">Presynaptic cell membrane</location>
        <topology evidence="16">Multi-pass membrane protein</topology>
    </subcellularLocation>
</comment>
<dbReference type="InterPro" id="IPR001320">
    <property type="entry name" value="Iontro_rcpt_C"/>
</dbReference>
<evidence type="ECO:0000256" key="4">
    <source>
        <dbReference type="ARBA" id="ARBA00022729"/>
    </source>
</evidence>
<keyword evidence="12" id="KW-0966">Cell projection</keyword>
<feature type="binding site" evidence="17">
    <location>
        <position position="650"/>
    </location>
    <ligand>
        <name>L-glutamate</name>
        <dbReference type="ChEBI" id="CHEBI:29985"/>
    </ligand>
</feature>
<dbReference type="Pfam" id="PF00060">
    <property type="entry name" value="Lig_chan"/>
    <property type="match status" value="1"/>
</dbReference>
<evidence type="ECO:0000256" key="9">
    <source>
        <dbReference type="ARBA" id="ARBA00023170"/>
    </source>
</evidence>
<evidence type="ECO:0000256" key="5">
    <source>
        <dbReference type="ARBA" id="ARBA00022989"/>
    </source>
</evidence>
<keyword evidence="13 20" id="KW-1071">Ligand-gated ion channel</keyword>
<keyword evidence="3 20" id="KW-0812">Transmembrane</keyword>
<dbReference type="FunFam" id="3.40.190.10:FF:000060">
    <property type="entry name" value="Glutamate receptor ionotropic, kainate 1"/>
    <property type="match status" value="1"/>
</dbReference>
<keyword evidence="2 20" id="KW-1003">Cell membrane</keyword>
<dbReference type="GO" id="GO:0038023">
    <property type="term" value="F:signaling receptor activity"/>
    <property type="evidence" value="ECO:0007669"/>
    <property type="project" value="InterPro"/>
</dbReference>
<feature type="transmembrane region" description="Helical" evidence="20">
    <location>
        <begin position="601"/>
        <end position="622"/>
    </location>
</feature>
<dbReference type="InterPro" id="IPR001828">
    <property type="entry name" value="ANF_lig-bd_rcpt"/>
</dbReference>
<dbReference type="SMART" id="SM00918">
    <property type="entry name" value="Lig_chan-Glu_bd"/>
    <property type="match status" value="1"/>
</dbReference>
<dbReference type="Gene3D" id="1.10.287.70">
    <property type="match status" value="1"/>
</dbReference>
<dbReference type="PANTHER" id="PTHR18966">
    <property type="entry name" value="IONOTROPIC GLUTAMATE RECEPTOR"/>
    <property type="match status" value="1"/>
</dbReference>
<keyword evidence="8 20" id="KW-0472">Membrane</keyword>
<evidence type="ECO:0000256" key="2">
    <source>
        <dbReference type="ARBA" id="ARBA00022475"/>
    </source>
</evidence>
<evidence type="ECO:0000256" key="16">
    <source>
        <dbReference type="ARBA" id="ARBA00034107"/>
    </source>
</evidence>
<evidence type="ECO:0000256" key="17">
    <source>
        <dbReference type="PIRSR" id="PIRSR601508-1"/>
    </source>
</evidence>
<evidence type="ECO:0000313" key="25">
    <source>
        <dbReference type="Proteomes" id="UP000265100"/>
    </source>
</evidence>
<accession>A0AAX7TJ49</accession>
<dbReference type="Gene3D" id="3.40.50.2300">
    <property type="match status" value="2"/>
</dbReference>
<dbReference type="InterPro" id="IPR001508">
    <property type="entry name" value="Iono_Glu_rcpt_met"/>
</dbReference>
<feature type="transmembrane region" description="Helical" evidence="20">
    <location>
        <begin position="522"/>
        <end position="542"/>
    </location>
</feature>
<feature type="compositionally biased region" description="Pro residues" evidence="21">
    <location>
        <begin position="942"/>
        <end position="955"/>
    </location>
</feature>
<evidence type="ECO:0000256" key="21">
    <source>
        <dbReference type="SAM" id="MobiDB-lite"/>
    </source>
</evidence>